<dbReference type="EMBL" id="BK015426">
    <property type="protein sequence ID" value="DAE06094.1"/>
    <property type="molecule type" value="Genomic_DNA"/>
</dbReference>
<reference evidence="3" key="1">
    <citation type="journal article" date="2021" name="Proc. Natl. Acad. Sci. U.S.A.">
        <title>A Catalog of Tens of Thousands of Viruses from Human Metagenomes Reveals Hidden Associations with Chronic Diseases.</title>
        <authorList>
            <person name="Tisza M.J."/>
            <person name="Buck C.B."/>
        </authorList>
    </citation>
    <scope>NUCLEOTIDE SEQUENCE</scope>
    <source>
        <strain evidence="3">CtHkH8</strain>
    </source>
</reference>
<dbReference type="Pfam" id="PF18013">
    <property type="entry name" value="Phage_lysozyme2"/>
    <property type="match status" value="1"/>
</dbReference>
<feature type="domain" description="Bacteriophage lysin" evidence="1">
    <location>
        <begin position="15"/>
        <end position="95"/>
    </location>
</feature>
<evidence type="ECO:0000259" key="1">
    <source>
        <dbReference type="Pfam" id="PF05382"/>
    </source>
</evidence>
<dbReference type="Gene3D" id="3.90.1720.10">
    <property type="entry name" value="endopeptidase domain like (from Nostoc punctiforme)"/>
    <property type="match status" value="1"/>
</dbReference>
<organism evidence="3">
    <name type="scientific">Podoviridae sp. ctHkH8</name>
    <dbReference type="NCBI Taxonomy" id="2825236"/>
    <lineage>
        <taxon>Viruses</taxon>
        <taxon>Duplodnaviria</taxon>
        <taxon>Heunggongvirae</taxon>
        <taxon>Uroviricota</taxon>
        <taxon>Caudoviricetes</taxon>
    </lineage>
</organism>
<dbReference type="Gene3D" id="1.10.530.10">
    <property type="match status" value="1"/>
</dbReference>
<proteinExistence type="predicted"/>
<sequence>MPSIQTAYNWAIETCAKENVGYSQTYRNKQTVNGITYYDCSSFIWYALIAGGWDLVSVWGTWPFTTSSMAGVLKQVGFTKHAPDITWLPGDIVIRTSHTEMVFDTTRTMGAHSANVPLEQQVSINANDSRGNWLELWRWETSAVNEWIKGNYYLSIGEMQNNATIQFAYFMSNGWTAEAVAGLLGNEQVESTLNPGIWQDLTPGGGWGLVQWTPSTNYTDWADANGYAHDSGEGQMEWIDTQTVPSGQWMPTTQYPESFSEFKVSTQTPEYLADCFLKNFERPGTIDQPKRQEYARYWYDWFKNEYVPPPNPPDGGEWSYKMPFIYYNKLF</sequence>
<dbReference type="Pfam" id="PF05382">
    <property type="entry name" value="Amidase_5"/>
    <property type="match status" value="1"/>
</dbReference>
<name>A0A8S5PG78_9CAUD</name>
<feature type="domain" description="Phage tail lysozyme" evidence="2">
    <location>
        <begin position="162"/>
        <end position="302"/>
    </location>
</feature>
<keyword evidence="3" id="KW-0378">Hydrolase</keyword>
<evidence type="ECO:0000313" key="3">
    <source>
        <dbReference type="EMBL" id="DAE06094.1"/>
    </source>
</evidence>
<protein>
    <submittedName>
        <fullName evidence="3">Morphogenesis protein 1 wall, phi29, hydrolase, infection</fullName>
    </submittedName>
</protein>
<dbReference type="GO" id="GO:0016787">
    <property type="term" value="F:hydrolase activity"/>
    <property type="evidence" value="ECO:0007669"/>
    <property type="project" value="UniProtKB-KW"/>
</dbReference>
<dbReference type="InterPro" id="IPR041219">
    <property type="entry name" value="Phage_lysozyme2"/>
</dbReference>
<evidence type="ECO:0000259" key="2">
    <source>
        <dbReference type="Pfam" id="PF18013"/>
    </source>
</evidence>
<dbReference type="InterPro" id="IPR008044">
    <property type="entry name" value="Phage_lysin"/>
</dbReference>
<accession>A0A8S5PG78</accession>